<keyword evidence="8" id="KW-1003">Cell membrane</keyword>
<feature type="transmembrane region" description="Helical" evidence="8">
    <location>
        <begin position="427"/>
        <end position="450"/>
    </location>
</feature>
<dbReference type="SUPFAM" id="SSF54631">
    <property type="entry name" value="CBS-domain pair"/>
    <property type="match status" value="1"/>
</dbReference>
<feature type="transmembrane region" description="Helical" evidence="8">
    <location>
        <begin position="314"/>
        <end position="341"/>
    </location>
</feature>
<dbReference type="PANTHER" id="PTHR43773">
    <property type="entry name" value="MAGNESIUM TRANSPORTER MGTE"/>
    <property type="match status" value="1"/>
</dbReference>
<organism evidence="10 11">
    <name type="scientific">Arcobacter arenosus</name>
    <dbReference type="NCBI Taxonomy" id="2576037"/>
    <lineage>
        <taxon>Bacteria</taxon>
        <taxon>Pseudomonadati</taxon>
        <taxon>Campylobacterota</taxon>
        <taxon>Epsilonproteobacteria</taxon>
        <taxon>Campylobacterales</taxon>
        <taxon>Arcobacteraceae</taxon>
        <taxon>Arcobacter</taxon>
    </lineage>
</organism>
<dbReference type="Gene3D" id="1.25.60.10">
    <property type="entry name" value="MgtE N-terminal domain-like"/>
    <property type="match status" value="1"/>
</dbReference>
<feature type="domain" description="Magnesium transporter MgtE intracellular" evidence="9">
    <location>
        <begin position="21"/>
        <end position="130"/>
    </location>
</feature>
<keyword evidence="3 8" id="KW-0813">Transport</keyword>
<evidence type="ECO:0000256" key="3">
    <source>
        <dbReference type="ARBA" id="ARBA00022448"/>
    </source>
</evidence>
<keyword evidence="8" id="KW-0479">Metal-binding</keyword>
<dbReference type="SUPFAM" id="SSF161093">
    <property type="entry name" value="MgtE membrane domain-like"/>
    <property type="match status" value="1"/>
</dbReference>
<dbReference type="InterPro" id="IPR046342">
    <property type="entry name" value="CBS_dom_sf"/>
</dbReference>
<evidence type="ECO:0000256" key="7">
    <source>
        <dbReference type="ARBA" id="ARBA00023136"/>
    </source>
</evidence>
<evidence type="ECO:0000256" key="6">
    <source>
        <dbReference type="ARBA" id="ARBA00022989"/>
    </source>
</evidence>
<comment type="subcellular location">
    <subcellularLocation>
        <location evidence="8">Cell membrane</location>
        <topology evidence="8">Multi-pass membrane protein</topology>
    </subcellularLocation>
    <subcellularLocation>
        <location evidence="1">Membrane</location>
        <topology evidence="1">Multi-pass membrane protein</topology>
    </subcellularLocation>
</comment>
<dbReference type="Pfam" id="PF01769">
    <property type="entry name" value="MgtE"/>
    <property type="match status" value="1"/>
</dbReference>
<dbReference type="Gene3D" id="1.10.357.20">
    <property type="entry name" value="SLC41 divalent cation transporters, integral membrane domain"/>
    <property type="match status" value="1"/>
</dbReference>
<evidence type="ECO:0000256" key="4">
    <source>
        <dbReference type="ARBA" id="ARBA00022692"/>
    </source>
</evidence>
<dbReference type="InterPro" id="IPR006669">
    <property type="entry name" value="MgtE_transporter"/>
</dbReference>
<protein>
    <recommendedName>
        <fullName evidence="8">Magnesium transporter MgtE</fullName>
    </recommendedName>
</protein>
<evidence type="ECO:0000256" key="8">
    <source>
        <dbReference type="RuleBase" id="RU362011"/>
    </source>
</evidence>
<evidence type="ECO:0000256" key="5">
    <source>
        <dbReference type="ARBA" id="ARBA00022842"/>
    </source>
</evidence>
<dbReference type="InterPro" id="IPR006668">
    <property type="entry name" value="Mg_transptr_MgtE_intracell_dom"/>
</dbReference>
<dbReference type="PANTHER" id="PTHR43773:SF1">
    <property type="entry name" value="MAGNESIUM TRANSPORTER MGTE"/>
    <property type="match status" value="1"/>
</dbReference>
<comment type="function">
    <text evidence="8">Acts as a magnesium transporter.</text>
</comment>
<gene>
    <name evidence="10" type="primary">mgtE</name>
    <name evidence="10" type="ORF">FDK22_11725</name>
</gene>
<evidence type="ECO:0000256" key="1">
    <source>
        <dbReference type="ARBA" id="ARBA00004141"/>
    </source>
</evidence>
<proteinExistence type="inferred from homology"/>
<keyword evidence="7 8" id="KW-0472">Membrane</keyword>
<feature type="transmembrane region" description="Helical" evidence="8">
    <location>
        <begin position="289"/>
        <end position="308"/>
    </location>
</feature>
<reference evidence="10 11" key="1">
    <citation type="submission" date="2019-05" db="EMBL/GenBank/DDBJ databases">
        <title>Arcobacter sp. nov., isolated from sea sediment.</title>
        <authorList>
            <person name="Kim W."/>
        </authorList>
    </citation>
    <scope>NUCLEOTIDE SEQUENCE [LARGE SCALE GENOMIC DNA]</scope>
    <source>
        <strain evidence="10 11">CAU 1517</strain>
    </source>
</reference>
<comment type="subunit">
    <text evidence="8">Homodimer.</text>
</comment>
<dbReference type="GO" id="GO:0015095">
    <property type="term" value="F:magnesium ion transmembrane transporter activity"/>
    <property type="evidence" value="ECO:0007669"/>
    <property type="project" value="UniProtKB-UniRule"/>
</dbReference>
<dbReference type="InterPro" id="IPR038076">
    <property type="entry name" value="MgtE_N_sf"/>
</dbReference>
<keyword evidence="5 8" id="KW-0460">Magnesium</keyword>
<accession>A0A5R8XZ13</accession>
<keyword evidence="11" id="KW-1185">Reference proteome</keyword>
<dbReference type="InterPro" id="IPR000644">
    <property type="entry name" value="CBS_dom"/>
</dbReference>
<dbReference type="RefSeq" id="WP_138153162.1">
    <property type="nucleotide sequence ID" value="NZ_CBDDKQ010000003.1"/>
</dbReference>
<dbReference type="AlphaFoldDB" id="A0A5R8XZ13"/>
<dbReference type="Gene3D" id="3.10.580.10">
    <property type="entry name" value="CBS-domain"/>
    <property type="match status" value="1"/>
</dbReference>
<evidence type="ECO:0000259" key="9">
    <source>
        <dbReference type="SMART" id="SM00924"/>
    </source>
</evidence>
<comment type="similarity">
    <text evidence="2 8">Belongs to the SLC41A transporter family.</text>
</comment>
<name>A0A5R8XZ13_9BACT</name>
<dbReference type="Pfam" id="PF03448">
    <property type="entry name" value="MgtE_N"/>
    <property type="match status" value="1"/>
</dbReference>
<sequence length="451" mass="51138">MEIKEHIITNPEKLLENLNELHPSDIAHSLKKIEKESSEDFFFILKQIPEDILGEVILELPDYLREDSYDELSSEKLTEIVYELESDDATDIIQELEEHNEEKAKEVFNGLEEEDKQQIEWLSRYEEDEAGSYMQTELFSANLNETIKESLDRLTLGKEEEELINIHQVYIVDNHKKLIASILLEDLILIDFKKTYQEVLDSHDENRFKANIVHDKEHIDDVAKKFEKYDLNAVAVVGFQDMLMGRITSDDILDVIEENATEQMYQLAGVDDDFEHDDNLYVTAKKRGYWLFLNLGTAILASLVIGIFEETLQAYVALAILMPIVASMGGNAGTQTLAVMVRQLALGDIDFDNSKDAIKKEVFISLVNGFVFAVIIGGIAWFWFNTAMLGVVIAISMIINLFSAGFFGASIPLILKKFDIDPAIGSTVLLTTVTDIVGFFSFLMLAKIILL</sequence>
<dbReference type="InterPro" id="IPR006667">
    <property type="entry name" value="SLC41_membr_dom"/>
</dbReference>
<dbReference type="Pfam" id="PF00571">
    <property type="entry name" value="CBS"/>
    <property type="match status" value="1"/>
</dbReference>
<dbReference type="EMBL" id="VANU01000005">
    <property type="protein sequence ID" value="TLP36908.1"/>
    <property type="molecule type" value="Genomic_DNA"/>
</dbReference>
<feature type="transmembrane region" description="Helical" evidence="8">
    <location>
        <begin position="362"/>
        <end position="384"/>
    </location>
</feature>
<evidence type="ECO:0000313" key="10">
    <source>
        <dbReference type="EMBL" id="TLP36908.1"/>
    </source>
</evidence>
<dbReference type="NCBIfam" id="TIGR00400">
    <property type="entry name" value="mgtE"/>
    <property type="match status" value="1"/>
</dbReference>
<dbReference type="Proteomes" id="UP000308901">
    <property type="component" value="Unassembled WGS sequence"/>
</dbReference>
<dbReference type="SUPFAM" id="SSF158791">
    <property type="entry name" value="MgtE N-terminal domain-like"/>
    <property type="match status" value="1"/>
</dbReference>
<keyword evidence="6 8" id="KW-1133">Transmembrane helix</keyword>
<feature type="transmembrane region" description="Helical" evidence="8">
    <location>
        <begin position="390"/>
        <end position="415"/>
    </location>
</feature>
<dbReference type="SMART" id="SM00924">
    <property type="entry name" value="MgtE_N"/>
    <property type="match status" value="1"/>
</dbReference>
<dbReference type="InterPro" id="IPR036739">
    <property type="entry name" value="SLC41_membr_dom_sf"/>
</dbReference>
<dbReference type="GO" id="GO:0046872">
    <property type="term" value="F:metal ion binding"/>
    <property type="evidence" value="ECO:0007669"/>
    <property type="project" value="UniProtKB-KW"/>
</dbReference>
<dbReference type="GO" id="GO:0005886">
    <property type="term" value="C:plasma membrane"/>
    <property type="evidence" value="ECO:0007669"/>
    <property type="project" value="UniProtKB-SubCell"/>
</dbReference>
<dbReference type="OrthoDB" id="9790355at2"/>
<comment type="caution">
    <text evidence="10">The sequence shown here is derived from an EMBL/GenBank/DDBJ whole genome shotgun (WGS) entry which is preliminary data.</text>
</comment>
<evidence type="ECO:0000313" key="11">
    <source>
        <dbReference type="Proteomes" id="UP000308901"/>
    </source>
</evidence>
<keyword evidence="4 8" id="KW-0812">Transmembrane</keyword>
<evidence type="ECO:0000256" key="2">
    <source>
        <dbReference type="ARBA" id="ARBA00009749"/>
    </source>
</evidence>